<dbReference type="EMBL" id="JAPDPI010000008">
    <property type="protein sequence ID" value="MCW3805130.1"/>
    <property type="molecule type" value="Genomic_DNA"/>
</dbReference>
<evidence type="ECO:0000313" key="2">
    <source>
        <dbReference type="Proteomes" id="UP001207408"/>
    </source>
</evidence>
<reference evidence="1" key="1">
    <citation type="submission" date="2022-10" db="EMBL/GenBank/DDBJ databases">
        <authorList>
            <person name="Yu W.X."/>
        </authorList>
    </citation>
    <scope>NUCLEOTIDE SEQUENCE</scope>
    <source>
        <strain evidence="1">D04</strain>
    </source>
</reference>
<name>A0AAE3SIW6_9BACT</name>
<evidence type="ECO:0000313" key="1">
    <source>
        <dbReference type="EMBL" id="MCW3805130.1"/>
    </source>
</evidence>
<dbReference type="AlphaFoldDB" id="A0AAE3SIW6"/>
<comment type="caution">
    <text evidence="1">The sequence shown here is derived from an EMBL/GenBank/DDBJ whole genome shotgun (WGS) entry which is preliminary data.</text>
</comment>
<dbReference type="Proteomes" id="UP001207408">
    <property type="component" value="Unassembled WGS sequence"/>
</dbReference>
<accession>A0AAE3SIW6</accession>
<dbReference type="SUPFAM" id="SSF47781">
    <property type="entry name" value="RuvA domain 2-like"/>
    <property type="match status" value="1"/>
</dbReference>
<protein>
    <submittedName>
        <fullName evidence="1">Helix-hairpin-helix domain-containing protein</fullName>
    </submittedName>
</protein>
<dbReference type="InterPro" id="IPR010994">
    <property type="entry name" value="RuvA_2-like"/>
</dbReference>
<keyword evidence="2" id="KW-1185">Reference proteome</keyword>
<organism evidence="1 2">
    <name type="scientific">Plebeiibacterium marinum</name>
    <dbReference type="NCBI Taxonomy" id="2992111"/>
    <lineage>
        <taxon>Bacteria</taxon>
        <taxon>Pseudomonadati</taxon>
        <taxon>Bacteroidota</taxon>
        <taxon>Bacteroidia</taxon>
        <taxon>Marinilabiliales</taxon>
        <taxon>Marinilabiliaceae</taxon>
        <taxon>Plebeiibacterium</taxon>
    </lineage>
</organism>
<gene>
    <name evidence="1" type="ORF">OM074_05800</name>
</gene>
<proteinExistence type="predicted"/>
<sequence length="671" mass="77358">MKQALLIFTIIYPMVIPAQNPVTNNAVTQQLLEYLAENDNDISENSQSIDDLIDQANTPININNINKSKLEKLWFLSDFQARELLDFIDKYQPIFSKYQLQSLNTFTPETIELLSLFVTYGKPDMIHKNYLNGNVIIKDAFDIQKAKGYQTNDSSAYLGNNHQIYSRAIIEYGNHYSTGFVIEKDPGEQFLNKNKTDFYSGFLQYKGNKLLKKVIIGDFKANFGQGLALWTGSNMSKSGSVSHIRKKGEELKRYSSTNETNFFRGIASSLAYKSIQLQTFISTRNKDARIEYDSTQNLSLITSMPQTGYHRTLNELSTRNTLKQTTYGVNINYRWKNISASAGTAFTQLDADSIQTTQTYKQLNPPTTHSQNHWLSYNYGNNNFIYFGEIAIDKDKHIATLNGFLIKPTTNVTASILYRNISTKYYSPYICTFSESTNPSGETGCFIGLHMYPIKKLETEAHIDIFKFNWLKYNIDKPSNGYEISIRSNYKITPTSELSIQYKEKEKHRNLTTDETPEYTTKTYNLKKIRLNISCQPTENWRIQLRTEKSIYQYDPLPGSSGFLSFADLHYESSNKRLSSSFRYTIFATDDYNSRIYTYENDVLYTFSIPAFYDEGSRVYFTGRYQLTDRIKLWIKAGHTWYPNKKEIGSGLQTISGNSRTNLKIQLQIKL</sequence>
<dbReference type="RefSeq" id="WP_301198382.1">
    <property type="nucleotide sequence ID" value="NZ_JAPDPI010000008.1"/>
</dbReference>